<evidence type="ECO:0000313" key="1">
    <source>
        <dbReference type="EMBL" id="ELY70938.1"/>
    </source>
</evidence>
<dbReference type="Proteomes" id="UP000011632">
    <property type="component" value="Unassembled WGS sequence"/>
</dbReference>
<comment type="caution">
    <text evidence="1">The sequence shown here is derived from an EMBL/GenBank/DDBJ whole genome shotgun (WGS) entry which is preliminary data.</text>
</comment>
<keyword evidence="2" id="KW-1185">Reference proteome</keyword>
<protein>
    <submittedName>
        <fullName evidence="1">Orc1/cdc6 family replication initiation protein</fullName>
    </submittedName>
</protein>
<dbReference type="AlphaFoldDB" id="L9YDE9"/>
<proteinExistence type="predicted"/>
<name>L9YDE9_9EURY</name>
<organism evidence="1 2">
    <name type="scientific">Natrinema versiforme JCM 10478</name>
    <dbReference type="NCBI Taxonomy" id="1227496"/>
    <lineage>
        <taxon>Archaea</taxon>
        <taxon>Methanobacteriati</taxon>
        <taxon>Methanobacteriota</taxon>
        <taxon>Stenosarchaea group</taxon>
        <taxon>Halobacteria</taxon>
        <taxon>Halobacteriales</taxon>
        <taxon>Natrialbaceae</taxon>
        <taxon>Natrinema</taxon>
    </lineage>
</organism>
<accession>L9YDE9</accession>
<dbReference type="STRING" id="1227496.C489_01231"/>
<sequence>MLEAAIPDARTAIRQKTVEGLIEHSGCCTT</sequence>
<reference evidence="1 2" key="1">
    <citation type="journal article" date="2014" name="PLoS Genet.">
        <title>Phylogenetically driven sequencing of extremely halophilic archaea reveals strategies for static and dynamic osmo-response.</title>
        <authorList>
            <person name="Becker E.A."/>
            <person name="Seitzer P.M."/>
            <person name="Tritt A."/>
            <person name="Larsen D."/>
            <person name="Krusor M."/>
            <person name="Yao A.I."/>
            <person name="Wu D."/>
            <person name="Madern D."/>
            <person name="Eisen J.A."/>
            <person name="Darling A.E."/>
            <person name="Facciotti M.T."/>
        </authorList>
    </citation>
    <scope>NUCLEOTIDE SEQUENCE [LARGE SCALE GENOMIC DNA]</scope>
    <source>
        <strain evidence="1 2">JCM 10478</strain>
    </source>
</reference>
<evidence type="ECO:0000313" key="2">
    <source>
        <dbReference type="Proteomes" id="UP000011632"/>
    </source>
</evidence>
<dbReference type="EMBL" id="AOID01000005">
    <property type="protein sequence ID" value="ELY70938.1"/>
    <property type="molecule type" value="Genomic_DNA"/>
</dbReference>
<dbReference type="PATRIC" id="fig|1227496.3.peg.253"/>
<gene>
    <name evidence="1" type="ORF">C489_01231</name>
</gene>